<comment type="caution">
    <text evidence="1">The sequence shown here is derived from an EMBL/GenBank/DDBJ whole genome shotgun (WGS) entry which is preliminary data.</text>
</comment>
<accession>A0ACC0ZMH1</accession>
<evidence type="ECO:0000313" key="2">
    <source>
        <dbReference type="Proteomes" id="UP001163603"/>
    </source>
</evidence>
<protein>
    <submittedName>
        <fullName evidence="1">Uncharacterized protein</fullName>
    </submittedName>
</protein>
<gene>
    <name evidence="1" type="ORF">Pint_03453</name>
</gene>
<sequence>MDKIKKNIDEGCLNDDYKEIKKPLEDNFHVSVAKINEYKEEERVNWAKKHQPQALKDFICHKEKAEILRTLVTTEKSCHYIIEGPPGVGKRTMARALLREDIGPEISEAREEFKLFHLKNALQKWPVTHLQLKVVISSQHIEVNLDDLKGYEADVVIELFQEIQAGLVPQERLQGDQANYGGNSTMGSNQIPHVCRAITLIKAEKLPKDSQLHIQSFLETFKGHCKVIFCCHDVSQLQQLSSVCKIIQLLPPSEKEIIEVLDFIAEQEDIELPLQLAKLMAEKSRNCLQQAIRSFEATWQSKLFIVRQKLITLFEHNLSPDFIFTTLVEELEKRMDGRIKWQTEISYQEYRADNAAGHFDGDKFKIQNTKNNFQCFLLIEEFIAKFMSHYKCYRGSLH</sequence>
<proteinExistence type="predicted"/>
<reference evidence="2" key="1">
    <citation type="journal article" date="2023" name="G3 (Bethesda)">
        <title>Genome assembly and association tests identify interacting loci associated with vigor, precocity, and sex in interspecific pistachio rootstocks.</title>
        <authorList>
            <person name="Palmer W."/>
            <person name="Jacygrad E."/>
            <person name="Sagayaradj S."/>
            <person name="Cavanaugh K."/>
            <person name="Han R."/>
            <person name="Bertier L."/>
            <person name="Beede B."/>
            <person name="Kafkas S."/>
            <person name="Golino D."/>
            <person name="Preece J."/>
            <person name="Michelmore R."/>
        </authorList>
    </citation>
    <scope>NUCLEOTIDE SEQUENCE [LARGE SCALE GENOMIC DNA]</scope>
</reference>
<evidence type="ECO:0000313" key="1">
    <source>
        <dbReference type="EMBL" id="KAJ0053354.1"/>
    </source>
</evidence>
<keyword evidence="2" id="KW-1185">Reference proteome</keyword>
<dbReference type="EMBL" id="CM047736">
    <property type="protein sequence ID" value="KAJ0053354.1"/>
    <property type="molecule type" value="Genomic_DNA"/>
</dbReference>
<organism evidence="1 2">
    <name type="scientific">Pistacia integerrima</name>
    <dbReference type="NCBI Taxonomy" id="434235"/>
    <lineage>
        <taxon>Eukaryota</taxon>
        <taxon>Viridiplantae</taxon>
        <taxon>Streptophyta</taxon>
        <taxon>Embryophyta</taxon>
        <taxon>Tracheophyta</taxon>
        <taxon>Spermatophyta</taxon>
        <taxon>Magnoliopsida</taxon>
        <taxon>eudicotyledons</taxon>
        <taxon>Gunneridae</taxon>
        <taxon>Pentapetalae</taxon>
        <taxon>rosids</taxon>
        <taxon>malvids</taxon>
        <taxon>Sapindales</taxon>
        <taxon>Anacardiaceae</taxon>
        <taxon>Pistacia</taxon>
    </lineage>
</organism>
<name>A0ACC0ZMH1_9ROSI</name>
<dbReference type="Proteomes" id="UP001163603">
    <property type="component" value="Chromosome 1"/>
</dbReference>